<evidence type="ECO:0000313" key="8">
    <source>
        <dbReference type="EMBL" id="SIR88619.1"/>
    </source>
</evidence>
<dbReference type="Pfam" id="PF00877">
    <property type="entry name" value="NLPC_P60"/>
    <property type="match status" value="1"/>
</dbReference>
<reference evidence="8 9" key="1">
    <citation type="submission" date="2017-01" db="EMBL/GenBank/DDBJ databases">
        <authorList>
            <person name="Mah S.A."/>
            <person name="Swanson W.J."/>
            <person name="Moy G.W."/>
            <person name="Vacquier V.D."/>
        </authorList>
    </citation>
    <scope>NUCLEOTIDE SEQUENCE [LARGE SCALE GENOMIC DNA]</scope>
    <source>
        <strain evidence="8 9">CPCC 203464</strain>
    </source>
</reference>
<dbReference type="InterPro" id="IPR038765">
    <property type="entry name" value="Papain-like_cys_pep_sf"/>
</dbReference>
<dbReference type="OrthoDB" id="4771638at2"/>
<dbReference type="PANTHER" id="PTHR47359:SF3">
    <property type="entry name" value="NLP_P60 DOMAIN-CONTAINING PROTEIN-RELATED"/>
    <property type="match status" value="1"/>
</dbReference>
<dbReference type="InterPro" id="IPR000064">
    <property type="entry name" value="NLP_P60_dom"/>
</dbReference>
<evidence type="ECO:0000256" key="3">
    <source>
        <dbReference type="ARBA" id="ARBA00022801"/>
    </source>
</evidence>
<feature type="compositionally biased region" description="Polar residues" evidence="5">
    <location>
        <begin position="223"/>
        <end position="244"/>
    </location>
</feature>
<name>A0A1N7EKQ6_9NOCA</name>
<feature type="compositionally biased region" description="Low complexity" evidence="5">
    <location>
        <begin position="249"/>
        <end position="258"/>
    </location>
</feature>
<dbReference type="STRING" id="1344003.SAMN05445060_1410"/>
<feature type="region of interest" description="Disordered" evidence="5">
    <location>
        <begin position="331"/>
        <end position="359"/>
    </location>
</feature>
<keyword evidence="4" id="KW-0788">Thiol protease</keyword>
<gene>
    <name evidence="8" type="ORF">SAMN05445060_1410</name>
</gene>
<feature type="chain" id="PRO_5039273809" evidence="6">
    <location>
        <begin position="20"/>
        <end position="502"/>
    </location>
</feature>
<dbReference type="PANTHER" id="PTHR47359">
    <property type="entry name" value="PEPTIDOGLYCAN DL-ENDOPEPTIDASE CWLO"/>
    <property type="match status" value="1"/>
</dbReference>
<dbReference type="Gene3D" id="6.10.250.3150">
    <property type="match status" value="1"/>
</dbReference>
<dbReference type="PROSITE" id="PS51935">
    <property type="entry name" value="NLPC_P60"/>
    <property type="match status" value="1"/>
</dbReference>
<dbReference type="EMBL" id="FTNT01000003">
    <property type="protein sequence ID" value="SIR88619.1"/>
    <property type="molecule type" value="Genomic_DNA"/>
</dbReference>
<feature type="domain" description="NlpC/P60" evidence="7">
    <location>
        <begin position="364"/>
        <end position="502"/>
    </location>
</feature>
<dbReference type="AlphaFoldDB" id="A0A1N7EKQ6"/>
<feature type="compositionally biased region" description="Low complexity" evidence="5">
    <location>
        <begin position="331"/>
        <end position="343"/>
    </location>
</feature>
<evidence type="ECO:0000256" key="6">
    <source>
        <dbReference type="SAM" id="SignalP"/>
    </source>
</evidence>
<dbReference type="GO" id="GO:0006508">
    <property type="term" value="P:proteolysis"/>
    <property type="evidence" value="ECO:0007669"/>
    <property type="project" value="UniProtKB-KW"/>
</dbReference>
<accession>A0A1N7EKQ6</accession>
<dbReference type="Gene3D" id="3.90.1720.10">
    <property type="entry name" value="endopeptidase domain like (from Nostoc punctiforme)"/>
    <property type="match status" value="1"/>
</dbReference>
<evidence type="ECO:0000313" key="9">
    <source>
        <dbReference type="Proteomes" id="UP000186218"/>
    </source>
</evidence>
<evidence type="ECO:0000256" key="2">
    <source>
        <dbReference type="ARBA" id="ARBA00022670"/>
    </source>
</evidence>
<protein>
    <submittedName>
        <fullName evidence="8">NlpC/P60 family protein</fullName>
    </submittedName>
</protein>
<dbReference type="SUPFAM" id="SSF54001">
    <property type="entry name" value="Cysteine proteinases"/>
    <property type="match status" value="1"/>
</dbReference>
<keyword evidence="6" id="KW-0732">Signal</keyword>
<comment type="similarity">
    <text evidence="1">Belongs to the peptidase C40 family.</text>
</comment>
<dbReference type="Proteomes" id="UP000186218">
    <property type="component" value="Unassembled WGS sequence"/>
</dbReference>
<feature type="signal peptide" evidence="6">
    <location>
        <begin position="1"/>
        <end position="19"/>
    </location>
</feature>
<feature type="compositionally biased region" description="Gly residues" evidence="5">
    <location>
        <begin position="344"/>
        <end position="357"/>
    </location>
</feature>
<dbReference type="InterPro" id="IPR051794">
    <property type="entry name" value="PG_Endopeptidase_C40"/>
</dbReference>
<feature type="region of interest" description="Disordered" evidence="5">
    <location>
        <begin position="213"/>
        <end position="290"/>
    </location>
</feature>
<keyword evidence="3" id="KW-0378">Hydrolase</keyword>
<evidence type="ECO:0000256" key="4">
    <source>
        <dbReference type="ARBA" id="ARBA00022807"/>
    </source>
</evidence>
<proteinExistence type="inferred from homology"/>
<keyword evidence="9" id="KW-1185">Reference proteome</keyword>
<organism evidence="8 9">
    <name type="scientific">Williamsia sterculiae</name>
    <dbReference type="NCBI Taxonomy" id="1344003"/>
    <lineage>
        <taxon>Bacteria</taxon>
        <taxon>Bacillati</taxon>
        <taxon>Actinomycetota</taxon>
        <taxon>Actinomycetes</taxon>
        <taxon>Mycobacteriales</taxon>
        <taxon>Nocardiaceae</taxon>
        <taxon>Williamsia</taxon>
    </lineage>
</organism>
<feature type="compositionally biased region" description="Low complexity" evidence="5">
    <location>
        <begin position="266"/>
        <end position="290"/>
    </location>
</feature>
<evidence type="ECO:0000259" key="7">
    <source>
        <dbReference type="PROSITE" id="PS51935"/>
    </source>
</evidence>
<evidence type="ECO:0000256" key="1">
    <source>
        <dbReference type="ARBA" id="ARBA00007074"/>
    </source>
</evidence>
<dbReference type="GO" id="GO:0008234">
    <property type="term" value="F:cysteine-type peptidase activity"/>
    <property type="evidence" value="ECO:0007669"/>
    <property type="project" value="UniProtKB-KW"/>
</dbReference>
<feature type="compositionally biased region" description="Low complexity" evidence="5">
    <location>
        <begin position="213"/>
        <end position="222"/>
    </location>
</feature>
<dbReference type="RefSeq" id="WP_083709405.1">
    <property type="nucleotide sequence ID" value="NZ_FTNT01000003.1"/>
</dbReference>
<evidence type="ECO:0000256" key="5">
    <source>
        <dbReference type="SAM" id="MobiDB-lite"/>
    </source>
</evidence>
<keyword evidence="2" id="KW-0645">Protease</keyword>
<sequence>MTVALAAMVSAGYASGAPATNPPVSISQLINEIAGANQTLADLSSDVAAKREGVNRSLVDLQNARDAERLAGVAVRTAQGSVQKASGAVEAAQQKFDELTRAAYKQGNTQNSLSNFVADDPGAMLNRASVLDRLSHNQQGIIKNLQIARNEKANKAATAVASQRQATRATQAAAERKSSAEQAISAAIAAVNGQQQKRDTLISARDRAQAALDAMRAAAGRQSAGTQATTAPRSGSPATAPSTSGSGGQAPAPSQNSPQPAPAAPGAPTQAAAPATPGAPTPAADDTSARDAALQAAAKAAAELAVNGTQQILANLVAAVGGTHTDLDGSAFGSSGWGSDSGNSGDGSTGGGGGGTVQPGITGPAAVEIVVNRAMSQLGVTYAWGGGDANGPTQGIRDGGVADSYGDYNKVGFDCSGLMVYAFAGVGISLPHYTGYQYTAGPQVPLAQMQRGDMIFYGANASEHVAMYLGNNQMIEAPESGDVVKVSPLRTSGAMPYVVRMV</sequence>